<dbReference type="AlphaFoldDB" id="A0A1T4SQS4"/>
<feature type="region of interest" description="Disordered" evidence="1">
    <location>
        <begin position="51"/>
        <end position="80"/>
    </location>
</feature>
<dbReference type="EMBL" id="FUWJ01000009">
    <property type="protein sequence ID" value="SKA30585.1"/>
    <property type="molecule type" value="Genomic_DNA"/>
</dbReference>
<gene>
    <name evidence="2" type="ORF">SAMN02745126_04991</name>
</gene>
<accession>A0A1T4SQS4</accession>
<evidence type="ECO:0000256" key="1">
    <source>
        <dbReference type="SAM" id="MobiDB-lite"/>
    </source>
</evidence>
<dbReference type="RefSeq" id="WP_085936739.1">
    <property type="nucleotide sequence ID" value="NZ_FUWJ01000009.1"/>
</dbReference>
<protein>
    <submittedName>
        <fullName evidence="2">Uncharacterized protein</fullName>
    </submittedName>
</protein>
<keyword evidence="3" id="KW-1185">Reference proteome</keyword>
<feature type="region of interest" description="Disordered" evidence="1">
    <location>
        <begin position="1"/>
        <end position="23"/>
    </location>
</feature>
<proteinExistence type="predicted"/>
<name>A0A1T4SQS4_9HYPH</name>
<organism evidence="2 3">
    <name type="scientific">Enhydrobacter aerosaccus</name>
    <dbReference type="NCBI Taxonomy" id="225324"/>
    <lineage>
        <taxon>Bacteria</taxon>
        <taxon>Pseudomonadati</taxon>
        <taxon>Pseudomonadota</taxon>
        <taxon>Alphaproteobacteria</taxon>
        <taxon>Hyphomicrobiales</taxon>
        <taxon>Enhydrobacter</taxon>
    </lineage>
</organism>
<sequence>MKSATARNQADWPDNPRQRATNQHFIDVAFGTKKREALKARADLARAVTDWLAQPAPDGGPQTRRPPLDEARSGGSSDNR</sequence>
<evidence type="ECO:0000313" key="2">
    <source>
        <dbReference type="EMBL" id="SKA30585.1"/>
    </source>
</evidence>
<reference evidence="3" key="1">
    <citation type="submission" date="2017-02" db="EMBL/GenBank/DDBJ databases">
        <authorList>
            <person name="Varghese N."/>
            <person name="Submissions S."/>
        </authorList>
    </citation>
    <scope>NUCLEOTIDE SEQUENCE [LARGE SCALE GENOMIC DNA]</scope>
    <source>
        <strain evidence="3">ATCC 27094</strain>
    </source>
</reference>
<evidence type="ECO:0000313" key="3">
    <source>
        <dbReference type="Proteomes" id="UP000190092"/>
    </source>
</evidence>
<dbReference type="Proteomes" id="UP000190092">
    <property type="component" value="Unassembled WGS sequence"/>
</dbReference>